<feature type="region of interest" description="Disordered" evidence="6">
    <location>
        <begin position="1744"/>
        <end position="1775"/>
    </location>
</feature>
<keyword evidence="4" id="KW-0862">Zinc</keyword>
<feature type="region of interest" description="Disordered" evidence="6">
    <location>
        <begin position="1577"/>
        <end position="1730"/>
    </location>
</feature>
<feature type="region of interest" description="Disordered" evidence="6">
    <location>
        <begin position="1327"/>
        <end position="1354"/>
    </location>
</feature>
<feature type="compositionally biased region" description="Basic and acidic residues" evidence="6">
    <location>
        <begin position="1096"/>
        <end position="1118"/>
    </location>
</feature>
<feature type="compositionally biased region" description="Polar residues" evidence="6">
    <location>
        <begin position="446"/>
        <end position="456"/>
    </location>
</feature>
<evidence type="ECO:0000259" key="7">
    <source>
        <dbReference type="PROSITE" id="PS50157"/>
    </source>
</evidence>
<feature type="region of interest" description="Disordered" evidence="6">
    <location>
        <begin position="2544"/>
        <end position="2736"/>
    </location>
</feature>
<feature type="non-terminal residue" evidence="8">
    <location>
        <position position="3009"/>
    </location>
</feature>
<dbReference type="STRING" id="100787.A0A0G4MEW0"/>
<feature type="domain" description="C2H2-type" evidence="7">
    <location>
        <begin position="295"/>
        <end position="322"/>
    </location>
</feature>
<feature type="compositionally biased region" description="Polar residues" evidence="6">
    <location>
        <begin position="887"/>
        <end position="897"/>
    </location>
</feature>
<dbReference type="SMART" id="SM00355">
    <property type="entry name" value="ZnF_C2H2"/>
    <property type="match status" value="3"/>
</dbReference>
<keyword evidence="9" id="KW-1185">Reference proteome</keyword>
<evidence type="ECO:0000256" key="6">
    <source>
        <dbReference type="SAM" id="MobiDB-lite"/>
    </source>
</evidence>
<feature type="compositionally biased region" description="Pro residues" evidence="6">
    <location>
        <begin position="952"/>
        <end position="964"/>
    </location>
</feature>
<dbReference type="InterPro" id="IPR036236">
    <property type="entry name" value="Znf_C2H2_sf"/>
</dbReference>
<evidence type="ECO:0000256" key="3">
    <source>
        <dbReference type="ARBA" id="ARBA00022771"/>
    </source>
</evidence>
<feature type="compositionally biased region" description="Basic and acidic residues" evidence="6">
    <location>
        <begin position="1540"/>
        <end position="1557"/>
    </location>
</feature>
<feature type="compositionally biased region" description="Basic and acidic residues" evidence="6">
    <location>
        <begin position="1132"/>
        <end position="1183"/>
    </location>
</feature>
<evidence type="ECO:0000256" key="1">
    <source>
        <dbReference type="ARBA" id="ARBA00022723"/>
    </source>
</evidence>
<feature type="compositionally biased region" description="Basic residues" evidence="6">
    <location>
        <begin position="2636"/>
        <end position="2645"/>
    </location>
</feature>
<feature type="compositionally biased region" description="Polar residues" evidence="6">
    <location>
        <begin position="175"/>
        <end position="186"/>
    </location>
</feature>
<feature type="domain" description="C2H2-type" evidence="7">
    <location>
        <begin position="267"/>
        <end position="294"/>
    </location>
</feature>
<feature type="compositionally biased region" description="Basic residues" evidence="6">
    <location>
        <begin position="1826"/>
        <end position="1839"/>
    </location>
</feature>
<evidence type="ECO:0000313" key="8">
    <source>
        <dbReference type="EMBL" id="CRK32752.1"/>
    </source>
</evidence>
<dbReference type="GO" id="GO:0000981">
    <property type="term" value="F:DNA-binding transcription factor activity, RNA polymerase II-specific"/>
    <property type="evidence" value="ECO:0007669"/>
    <property type="project" value="TreeGrafter"/>
</dbReference>
<feature type="compositionally biased region" description="Basic and acidic residues" evidence="6">
    <location>
        <begin position="1582"/>
        <end position="1615"/>
    </location>
</feature>
<dbReference type="SUPFAM" id="SSF57667">
    <property type="entry name" value="beta-beta-alpha zinc fingers"/>
    <property type="match status" value="2"/>
</dbReference>
<feature type="compositionally biased region" description="Basic residues" evidence="6">
    <location>
        <begin position="2577"/>
        <end position="2587"/>
    </location>
</feature>
<dbReference type="PANTHER" id="PTHR23235">
    <property type="entry name" value="KRUEPPEL-LIKE TRANSCRIPTION FACTOR"/>
    <property type="match status" value="1"/>
</dbReference>
<keyword evidence="2" id="KW-0677">Repeat</keyword>
<feature type="compositionally biased region" description="Basic and acidic residues" evidence="6">
    <location>
        <begin position="99"/>
        <end position="112"/>
    </location>
</feature>
<feature type="compositionally biased region" description="Basic and acidic residues" evidence="6">
    <location>
        <begin position="1330"/>
        <end position="1354"/>
    </location>
</feature>
<dbReference type="FunFam" id="3.30.160.60:FF:000100">
    <property type="entry name" value="Zinc finger 45-like"/>
    <property type="match status" value="1"/>
</dbReference>
<feature type="compositionally biased region" description="Polar residues" evidence="6">
    <location>
        <begin position="463"/>
        <end position="489"/>
    </location>
</feature>
<organism evidence="8 9">
    <name type="scientific">Verticillium longisporum</name>
    <name type="common">Verticillium dahliae var. longisporum</name>
    <dbReference type="NCBI Taxonomy" id="100787"/>
    <lineage>
        <taxon>Eukaryota</taxon>
        <taxon>Fungi</taxon>
        <taxon>Dikarya</taxon>
        <taxon>Ascomycota</taxon>
        <taxon>Pezizomycotina</taxon>
        <taxon>Sordariomycetes</taxon>
        <taxon>Hypocreomycetidae</taxon>
        <taxon>Glomerellales</taxon>
        <taxon>Plectosphaerellaceae</taxon>
        <taxon>Verticillium</taxon>
    </lineage>
</organism>
<gene>
    <name evidence="8" type="ORF">BN1708_016155</name>
</gene>
<feature type="compositionally biased region" description="Basic and acidic residues" evidence="6">
    <location>
        <begin position="2548"/>
        <end position="2565"/>
    </location>
</feature>
<evidence type="ECO:0000256" key="5">
    <source>
        <dbReference type="PROSITE-ProRule" id="PRU00042"/>
    </source>
</evidence>
<dbReference type="EMBL" id="CVQH01022294">
    <property type="protein sequence ID" value="CRK32752.1"/>
    <property type="molecule type" value="Genomic_DNA"/>
</dbReference>
<feature type="compositionally biased region" description="Basic and acidic residues" evidence="6">
    <location>
        <begin position="2149"/>
        <end position="2167"/>
    </location>
</feature>
<feature type="compositionally biased region" description="Basic and acidic residues" evidence="6">
    <location>
        <begin position="2118"/>
        <end position="2139"/>
    </location>
</feature>
<dbReference type="InterPro" id="IPR013087">
    <property type="entry name" value="Znf_C2H2_type"/>
</dbReference>
<keyword evidence="3 5" id="KW-0863">Zinc-finger</keyword>
<feature type="compositionally biased region" description="Polar residues" evidence="6">
    <location>
        <begin position="2480"/>
        <end position="2492"/>
    </location>
</feature>
<feature type="compositionally biased region" description="Acidic residues" evidence="6">
    <location>
        <begin position="812"/>
        <end position="834"/>
    </location>
</feature>
<sequence length="3009" mass="324855">MPLPPLMASEKGSLATEDTSATATVLPKPDQTASSLFALQEPQRSKSLKRTREITPTSPTSLVAGDQPIITGSPTKSARLGLLNRRSPVPPLTGAAALEDQRRQREEEDARADPPGSSENPSQRILSALAGDAASVMSRASDAPQAPTASMDVPPPKAPPSVSIPLINHAATDTAEASPQSATSAASIGGTLVTASPGPMEVDPSANEQATPAHHSHAPDDKNTPGSLSYPGSLHASMMSAPPARGMSFPMPSPGQDSPGQPGGKKHKCPYCETEFTRHHNLKSHLLTHSQEKPFICQQCDSRFRRLHDLKRHSKLHTGEKPHICPKCNRKFARGDALARHSKGAGGCAGRRSSMGSFGADVDGLDDSGMHDDSMTGVSYSNDEGMTEEERRHLSLPSIKASHVPGGQSSIDGFGPHSRTYPPAGSLERPSGGLYPPPPPQDRGASGSNTSPSMGNSMGGGHTPNTSLSSMPTSGAGSSMYSQGGTMTESPKPLSPGAAHDGTGLSRQRSPSLTQQFQQQHFGRRPSDRHTPPGFASNSAPSANGPPARASGSSHGGGGAENGGNMFATDPGVWTYIQTLETQVKQLSENVAAMQKADSAKQAQIGLLTTEMTALKKQLQAQGSEAAAKQAQIGLLTAEYAKAGNVFTSFFRSPSEQRHRRRQKKKNTRFMSFGAYSSSSSLDSDLAYGRGYIPREGGSLANGSRRVSPGPNGKASQYSQGARRTPTAELHRPPLSVRGGKAEQAKTDEEILAIGRQLSDIARKQNEADLRASGKVRPSTLVGAAAALSAFSRSRTKDGSKRGIGSSRPGRDDEDSDWESASDDDDSSSSDDVDPGLVYGSTANLPSSLGAPTSQAAHDGNRNHAVDPSLFGPYNSLRGSVTPIPFAQSSHAYSSPRHQSEEPKADTPSSSSRIGKQPMQHVYAIPTSDPNNFDVDRGSIISSRHTASQSSRPPPVPLQQPIPVAPVSSKVYATEKLADEDRRRELRGERRHTDGGSLAGVAVAGVAAAAIGAAVASSRKDSRDVRDSRDTRDPRDPRDPRESRDSRGTRDSRDYRDYPREDRHQERRLGRNDYPEKTERDDYARADKDRRRRSHRDSNVKVIDERDQTSSRREKDPSYDSQLTRRHTAPVDQRDKSYKLPKGDEIRVELDQVKDRRYQDELRRARREEPPATTKEERHRSRPEQQPVELPPENERTALTETPASRAPIEPFQFQVADDAFATPKHATPTRPLTPQVFTIDREPDFGDSKPRSGPSEDARLSRKDSFEIEQRMELDRKGSRSRSRTPEPRPRHAYEEEEHAAMSIYEEAKHATGPVAVAAFASAIAIEQQRSRERHRDDYDDDGSRRRTRADRDVVQEEADRYYRESVIARKIAEDDLRSRSASPHDKSIVDKWQEDKEPATKEIAIVTPPEMDHPHDKSPYDAPNADVRIDHVIKPNELSRFRVPADELYVDTATVWKSRDPSCERDRPLLNLVLPTPHVTPSPTPNPETQSRAAPREAAKQQSQSTEPRSAPPDIIIGPRGEIIQTPSTPKSVTWGENETKRFEVESPEPPEKKGGSRISTATGWGVVAAAVAGSVAASSDDKPSRNGEDRGRGWDDSSRSRTYEAVDARPSWDDTDAPSIPGPKPRSPSPSGRNPTMPGGFGDDAEFTSIMAAGLQDSGFDPKIVTQNPAYSRKSWDDSSKPRSDVGTKGQSSWDDKDASWVSETKKTRSSSAGPRRARPSGGYGDDVEFASVLAAGLQDTGFDPNIVIDDPTYRRRDSPPGSNEPGLYHRPYAETVSDLGLMADAIPRGPLPESGIVLGELTETPVQETAPAVDGWDTPSKLSKKDKKKRDKASKRQSTDTFDEPLPASEPAPADDLSRDIVPESISEPVAEQEDLSKLSKKERKKREKALAKEVVIVQDDVPSPAPETDLPATQPADVAAEDEWAAPSSSSKKKKKKGKKSTDTPDETEDQRVAVPVDAFQDLQSTTREAEPVLDEFDTPKKSKKKSKRDSLIYDSPSGAVSEVSVGGTRTKKYHKRDSTVYDSPSAAVSEVSVGGTRSKRSSKQNSLYDSPSAAVSEVSIGGTRSKKDKRKSVDYSLADDYADDKPGDPPDSGGRSFIDDRDVTSVVSDPASKYDRHERRSNGTRYDDGDDTRSIASFASAPDGRKRSSKDGKRKEPEKKSSGFFGLFNRSSTEVNKKSDSRKDEQSFLDNAGTLGAGVGLAGAAAYVASRRNAAGAFSSEDVDPKDRPTGSTSRDVDYVDPEIVHRTIKPAIDPQYGDLLPLPPSEPGSPRKDESDEELPALPESRPETPPEERNKLRQKPSHTRRRSAVDAPSKSPSRTAIPIQLRMGQRSNPSSPAYHKSSPVASPIATPVPEPTTPRRPTSWDNSREIKPLYLLEHARQGQMDPDVDLPELPPSEASSRESPSPFAQTDDDLAAWDVLYPEEHGLRLDTDIPEALPKDRAGSQESTPKATRRGLDAETIYPLALDDAPLPSSQAKSLDSMVSQDDLIDLPPLPSNPSGPDSEQEPGPDGEKKRSSGLWGAAAGVAAGGLAALGLFGSSDKKGETPATEDDRKDETAEVQDEWASTPSKKKKGKKGKKAKEEIAEDVSTPVPEDLPTPVPEVLSAPVSEPDTVPAQSADDVAETKASKKSKKKGKKNASSEPEPESAAPLEIVEESPRAVPEELPNSEPLVEDVVAIDPSDAIPETAAPATEDVLDEPKSAKKKKKKGKKSQALDSELQTPTEVVDESARAILDDTPAAEIPAAETISAEPPLRNAAVAEVTPEAAITEAIIPVVEELVEEPKSSKKSKKKSKKAQTPEPEPIVETAVVDDAPEPTPDESLAADSLAANVIRDAAPQTADDTLEEPKSAKKGKKKGKKTQGLEPEPEQPFEDNTKAISDETPLDEFVEPTAQPVLETQPEPMSTAEIAPDTFAPPPGDSFEEPKSTKKSKKKGTKSQSSSWDVDEPQVAAAEETSKALPDEPLAEIVETPDEPTTPAPEDAPEELKSSKKSKKKGKKSLS</sequence>
<feature type="region of interest" description="Disordered" evidence="6">
    <location>
        <begin position="359"/>
        <end position="566"/>
    </location>
</feature>
<feature type="compositionally biased region" description="Low complexity" evidence="6">
    <location>
        <begin position="2646"/>
        <end position="2658"/>
    </location>
</feature>
<feature type="compositionally biased region" description="Basic residues" evidence="6">
    <location>
        <begin position="2997"/>
        <end position="3009"/>
    </location>
</feature>
<feature type="compositionally biased region" description="Basic and acidic residues" evidence="6">
    <location>
        <begin position="976"/>
        <end position="994"/>
    </location>
</feature>
<feature type="region of interest" description="Disordered" evidence="6">
    <location>
        <begin position="2787"/>
        <end position="3009"/>
    </location>
</feature>
<name>A0A0G4MEW0_VERLO</name>
<feature type="compositionally biased region" description="Basic and acidic residues" evidence="6">
    <location>
        <begin position="1018"/>
        <end position="1089"/>
    </location>
</feature>
<feature type="compositionally biased region" description="Basic and acidic residues" evidence="6">
    <location>
        <begin position="1677"/>
        <end position="1689"/>
    </location>
</feature>
<feature type="compositionally biased region" description="Basic and acidic residues" evidence="6">
    <location>
        <begin position="2430"/>
        <end position="2451"/>
    </location>
</feature>
<dbReference type="GO" id="GO:0000978">
    <property type="term" value="F:RNA polymerase II cis-regulatory region sequence-specific DNA binding"/>
    <property type="evidence" value="ECO:0007669"/>
    <property type="project" value="TreeGrafter"/>
</dbReference>
<feature type="region of interest" description="Disordered" evidence="6">
    <location>
        <begin position="2744"/>
        <end position="2763"/>
    </location>
</feature>
<evidence type="ECO:0000256" key="2">
    <source>
        <dbReference type="ARBA" id="ARBA00022737"/>
    </source>
</evidence>
<feature type="region of interest" description="Disordered" evidence="6">
    <location>
        <begin position="1012"/>
        <end position="1302"/>
    </location>
</feature>
<feature type="compositionally biased region" description="Polar residues" evidence="6">
    <location>
        <begin position="841"/>
        <end position="856"/>
    </location>
</feature>
<feature type="compositionally biased region" description="Basic residues" evidence="6">
    <location>
        <begin position="2858"/>
        <end position="2867"/>
    </location>
</feature>
<feature type="region of interest" description="Disordered" evidence="6">
    <location>
        <begin position="694"/>
        <end position="745"/>
    </location>
</feature>
<feature type="compositionally biased region" description="Basic residues" evidence="6">
    <location>
        <begin position="658"/>
        <end position="668"/>
    </location>
</feature>
<accession>A0A0G4MEW0</accession>
<dbReference type="GO" id="GO:0008270">
    <property type="term" value="F:zinc ion binding"/>
    <property type="evidence" value="ECO:0007669"/>
    <property type="project" value="UniProtKB-KW"/>
</dbReference>
<feature type="domain" description="C2H2-type" evidence="7">
    <location>
        <begin position="323"/>
        <end position="353"/>
    </location>
</feature>
<dbReference type="Gene3D" id="3.30.160.60">
    <property type="entry name" value="Classic Zinc Finger"/>
    <property type="match status" value="3"/>
</dbReference>
<dbReference type="FunFam" id="3.30.160.60:FF:000446">
    <property type="entry name" value="Zinc finger protein"/>
    <property type="match status" value="1"/>
</dbReference>
<feature type="compositionally biased region" description="Basic and acidic residues" evidence="6">
    <location>
        <begin position="1697"/>
        <end position="1710"/>
    </location>
</feature>
<feature type="compositionally biased region" description="Basic and acidic residues" evidence="6">
    <location>
        <begin position="2229"/>
        <end position="2252"/>
    </location>
</feature>
<evidence type="ECO:0000313" key="9">
    <source>
        <dbReference type="Proteomes" id="UP000044602"/>
    </source>
</evidence>
<feature type="region of interest" description="Disordered" evidence="6">
    <location>
        <begin position="2221"/>
        <end position="2529"/>
    </location>
</feature>
<feature type="region of interest" description="Disordered" evidence="6">
    <location>
        <begin position="1475"/>
        <end position="1563"/>
    </location>
</feature>
<dbReference type="Proteomes" id="UP000044602">
    <property type="component" value="Unassembled WGS sequence"/>
</dbReference>
<feature type="compositionally biased region" description="Basic and acidic residues" evidence="6">
    <location>
        <begin position="2292"/>
        <end position="2303"/>
    </location>
</feature>
<dbReference type="PROSITE" id="PS50157">
    <property type="entry name" value="ZINC_FINGER_C2H2_2"/>
    <property type="match status" value="3"/>
</dbReference>
<feature type="compositionally biased region" description="Basic residues" evidence="6">
    <location>
        <begin position="2304"/>
        <end position="2314"/>
    </location>
</feature>
<feature type="region of interest" description="Disordered" evidence="6">
    <location>
        <begin position="1"/>
        <end position="267"/>
    </location>
</feature>
<proteinExistence type="predicted"/>
<dbReference type="PANTHER" id="PTHR23235:SF120">
    <property type="entry name" value="KRUPPEL-LIKE FACTOR 15"/>
    <property type="match status" value="1"/>
</dbReference>
<protein>
    <recommendedName>
        <fullName evidence="7">C2H2-type domain-containing protein</fullName>
    </recommendedName>
</protein>
<feature type="compositionally biased region" description="Basic and acidic residues" evidence="6">
    <location>
        <begin position="2181"/>
        <end position="2192"/>
    </location>
</feature>
<feature type="region of interest" description="Disordered" evidence="6">
    <location>
        <begin position="1377"/>
        <end position="1401"/>
    </location>
</feature>
<feature type="region of interest" description="Disordered" evidence="6">
    <location>
        <begin position="1794"/>
        <end position="2192"/>
    </location>
</feature>
<reference evidence="8 9" key="1">
    <citation type="submission" date="2015-05" db="EMBL/GenBank/DDBJ databases">
        <authorList>
            <person name="Wang D.B."/>
            <person name="Wang M."/>
        </authorList>
    </citation>
    <scope>NUCLEOTIDE SEQUENCE [LARGE SCALE GENOMIC DNA]</scope>
    <source>
        <strain evidence="8">VL1</strain>
    </source>
</reference>
<feature type="region of interest" description="Disordered" evidence="6">
    <location>
        <begin position="653"/>
        <end position="672"/>
    </location>
</feature>
<feature type="compositionally biased region" description="Basic residues" evidence="6">
    <location>
        <begin position="2710"/>
        <end position="2719"/>
    </location>
</feature>
<feature type="compositionally biased region" description="Basic and acidic residues" evidence="6">
    <location>
        <begin position="1240"/>
        <end position="1295"/>
    </location>
</feature>
<dbReference type="PROSITE" id="PS00028">
    <property type="entry name" value="ZINC_FINGER_C2H2_1"/>
    <property type="match status" value="2"/>
</dbReference>
<feature type="compositionally biased region" description="Polar residues" evidence="6">
    <location>
        <begin position="505"/>
        <end position="521"/>
    </location>
</feature>
<keyword evidence="1" id="KW-0479">Metal-binding</keyword>
<feature type="compositionally biased region" description="Low complexity" evidence="6">
    <location>
        <begin position="2403"/>
        <end position="2414"/>
    </location>
</feature>
<feature type="compositionally biased region" description="Polar residues" evidence="6">
    <location>
        <begin position="2722"/>
        <end position="2731"/>
    </location>
</feature>
<feature type="region of interest" description="Disordered" evidence="6">
    <location>
        <begin position="793"/>
        <end position="999"/>
    </location>
</feature>
<feature type="compositionally biased region" description="Polar residues" evidence="6">
    <location>
        <begin position="1527"/>
        <end position="1539"/>
    </location>
</feature>
<feature type="compositionally biased region" description="Basic residues" evidence="6">
    <location>
        <begin position="2794"/>
        <end position="2803"/>
    </location>
</feature>
<evidence type="ECO:0000256" key="4">
    <source>
        <dbReference type="ARBA" id="ARBA00022833"/>
    </source>
</evidence>